<dbReference type="InterPro" id="IPR045229">
    <property type="entry name" value="TPP_enz"/>
</dbReference>
<feature type="region of interest" description="Disordered" evidence="4">
    <location>
        <begin position="331"/>
        <end position="361"/>
    </location>
</feature>
<dbReference type="Pfam" id="PF00205">
    <property type="entry name" value="TPP_enzyme_M"/>
    <property type="match status" value="1"/>
</dbReference>
<evidence type="ECO:0000313" key="8">
    <source>
        <dbReference type="EMBL" id="MDA0639627.1"/>
    </source>
</evidence>
<protein>
    <submittedName>
        <fullName evidence="8">Thiamine pyrophosphate-binding protein</fullName>
    </submittedName>
</protein>
<dbReference type="SUPFAM" id="SSF52518">
    <property type="entry name" value="Thiamin diphosphate-binding fold (THDP-binding)"/>
    <property type="match status" value="2"/>
</dbReference>
<evidence type="ECO:0000259" key="6">
    <source>
        <dbReference type="Pfam" id="PF02775"/>
    </source>
</evidence>
<dbReference type="InterPro" id="IPR029035">
    <property type="entry name" value="DHS-like_NAD/FAD-binding_dom"/>
</dbReference>
<proteinExistence type="inferred from homology"/>
<dbReference type="Proteomes" id="UP001212498">
    <property type="component" value="Unassembled WGS sequence"/>
</dbReference>
<dbReference type="EMBL" id="JAPNUD010000005">
    <property type="protein sequence ID" value="MDA0639627.1"/>
    <property type="molecule type" value="Genomic_DNA"/>
</dbReference>
<comment type="caution">
    <text evidence="8">The sequence shown here is derived from an EMBL/GenBank/DDBJ whole genome shotgun (WGS) entry which is preliminary data.</text>
</comment>
<keyword evidence="9" id="KW-1185">Reference proteome</keyword>
<evidence type="ECO:0000256" key="3">
    <source>
        <dbReference type="RuleBase" id="RU362132"/>
    </source>
</evidence>
<feature type="domain" description="Thiamine pyrophosphate enzyme central" evidence="5">
    <location>
        <begin position="191"/>
        <end position="301"/>
    </location>
</feature>
<dbReference type="CDD" id="cd07035">
    <property type="entry name" value="TPP_PYR_POX_like"/>
    <property type="match status" value="1"/>
</dbReference>
<feature type="domain" description="Thiamine pyrophosphate enzyme N-terminal TPP-binding" evidence="7">
    <location>
        <begin position="3"/>
        <end position="106"/>
    </location>
</feature>
<dbReference type="InterPro" id="IPR011766">
    <property type="entry name" value="TPP_enzyme_TPP-bd"/>
</dbReference>
<gene>
    <name evidence="8" type="ORF">OUY24_03215</name>
</gene>
<evidence type="ECO:0000256" key="2">
    <source>
        <dbReference type="ARBA" id="ARBA00023052"/>
    </source>
</evidence>
<dbReference type="Pfam" id="PF02776">
    <property type="entry name" value="TPP_enzyme_N"/>
    <property type="match status" value="1"/>
</dbReference>
<evidence type="ECO:0000259" key="7">
    <source>
        <dbReference type="Pfam" id="PF02776"/>
    </source>
</evidence>
<feature type="domain" description="Thiamine pyrophosphate enzyme TPP-binding" evidence="6">
    <location>
        <begin position="396"/>
        <end position="531"/>
    </location>
</feature>
<dbReference type="PANTHER" id="PTHR18968">
    <property type="entry name" value="THIAMINE PYROPHOSPHATE ENZYMES"/>
    <property type="match status" value="1"/>
</dbReference>
<evidence type="ECO:0000313" key="9">
    <source>
        <dbReference type="Proteomes" id="UP001212498"/>
    </source>
</evidence>
<evidence type="ECO:0000256" key="4">
    <source>
        <dbReference type="SAM" id="MobiDB-lite"/>
    </source>
</evidence>
<sequence length="558" mass="58918">MLLYDYLASAFEAEGVDTLFGLMGDGNMFWMTAMAERPGVTVIHARHENAAVAMADGYARATGRVGVATVTCGPGLTQVLTSLTASVRHRTPMVILTGQTPVEAAFHLQELEQEPLVRAAGAEFIRVSTVNQALDAVARAFFTARTHRAPVVLSVPYDLQETDQPWTEVITTSAALVPEQAPLRPSPESAAEIAHLLGAATSPVIVAGAGAVRAGCRADILELAERAGARVATTLRAKDWFEGEPRDVGLAGAFASEAAREIFAGADLVLGVGARMGYYTTEGGYLFPAARVVQIDTDPAGYLDGQRVADSYTRADAAEAVAEILKLMPPRGAARDAPSGRPRPDRADDQPDGPAPGTHHPEAAVATIDRALPKDASITVGVGHFWNYVVPGMTGRGPASYHFTYDFGAIGQAVPTAIGVAVARRSAGIDTPCAVIEGDGSLLMNVQELETIARHDIPLLVIVMNDGAYGAEYHKLAARGISGEQAVFGRTDLARTARSFGLRAERCDSDEELRAAVAAFVAEPAPTLVDVPIDHRAVSVQYRRLHYGTGTVSFGGDE</sequence>
<organism evidence="8 9">
    <name type="scientific">Nonomuraea ferruginea</name>
    <dbReference type="NCBI Taxonomy" id="46174"/>
    <lineage>
        <taxon>Bacteria</taxon>
        <taxon>Bacillati</taxon>
        <taxon>Actinomycetota</taxon>
        <taxon>Actinomycetes</taxon>
        <taxon>Streptosporangiales</taxon>
        <taxon>Streptosporangiaceae</taxon>
        <taxon>Nonomuraea</taxon>
    </lineage>
</organism>
<dbReference type="Gene3D" id="3.40.50.970">
    <property type="match status" value="2"/>
</dbReference>
<dbReference type="CDD" id="cd00568">
    <property type="entry name" value="TPP_enzymes"/>
    <property type="match status" value="1"/>
</dbReference>
<dbReference type="InterPro" id="IPR012000">
    <property type="entry name" value="Thiamin_PyroP_enz_cen_dom"/>
</dbReference>
<evidence type="ECO:0000259" key="5">
    <source>
        <dbReference type="Pfam" id="PF00205"/>
    </source>
</evidence>
<dbReference type="InterPro" id="IPR012001">
    <property type="entry name" value="Thiamin_PyroP_enz_TPP-bd_dom"/>
</dbReference>
<name>A0ABT4SQT9_9ACTN</name>
<dbReference type="SUPFAM" id="SSF52467">
    <property type="entry name" value="DHS-like NAD/FAD-binding domain"/>
    <property type="match status" value="1"/>
</dbReference>
<dbReference type="InterPro" id="IPR029061">
    <property type="entry name" value="THDP-binding"/>
</dbReference>
<dbReference type="RefSeq" id="WP_271275102.1">
    <property type="nucleotide sequence ID" value="NZ_BAABFD010000005.1"/>
</dbReference>
<dbReference type="Pfam" id="PF02775">
    <property type="entry name" value="TPP_enzyme_C"/>
    <property type="match status" value="1"/>
</dbReference>
<dbReference type="Gene3D" id="3.40.50.1220">
    <property type="entry name" value="TPP-binding domain"/>
    <property type="match status" value="1"/>
</dbReference>
<keyword evidence="2 3" id="KW-0786">Thiamine pyrophosphate</keyword>
<comment type="similarity">
    <text evidence="1 3">Belongs to the TPP enzyme family.</text>
</comment>
<dbReference type="PANTHER" id="PTHR18968:SF13">
    <property type="entry name" value="ACETOLACTATE SYNTHASE CATALYTIC SUBUNIT, MITOCHONDRIAL"/>
    <property type="match status" value="1"/>
</dbReference>
<accession>A0ABT4SQT9</accession>
<evidence type="ECO:0000256" key="1">
    <source>
        <dbReference type="ARBA" id="ARBA00007812"/>
    </source>
</evidence>
<reference evidence="8 9" key="1">
    <citation type="submission" date="2022-11" db="EMBL/GenBank/DDBJ databases">
        <title>Nonomuraea corallina sp. nov., a new species of the genus Nonomuraea isolated from sea side sediment in Thai sea.</title>
        <authorList>
            <person name="Ngamcharungchit C."/>
            <person name="Matsumoto A."/>
            <person name="Suriyachadkun C."/>
            <person name="Panbangred W."/>
            <person name="Inahashi Y."/>
            <person name="Intra B."/>
        </authorList>
    </citation>
    <scope>NUCLEOTIDE SEQUENCE [LARGE SCALE GENOMIC DNA]</scope>
    <source>
        <strain evidence="8 9">DSM 43553</strain>
    </source>
</reference>